<dbReference type="InterPro" id="IPR005269">
    <property type="entry name" value="LOG"/>
</dbReference>
<organism evidence="1 2">
    <name type="scientific">Smittium culicis</name>
    <dbReference type="NCBI Taxonomy" id="133412"/>
    <lineage>
        <taxon>Eukaryota</taxon>
        <taxon>Fungi</taxon>
        <taxon>Fungi incertae sedis</taxon>
        <taxon>Zoopagomycota</taxon>
        <taxon>Kickxellomycotina</taxon>
        <taxon>Harpellomycetes</taxon>
        <taxon>Harpellales</taxon>
        <taxon>Legeriomycetaceae</taxon>
        <taxon>Smittium</taxon>
    </lineage>
</organism>
<name>A0A1R1YR76_9FUNG</name>
<dbReference type="NCBIfam" id="TIGR00730">
    <property type="entry name" value="Rossman fold protein, TIGR00730 family"/>
    <property type="match status" value="1"/>
</dbReference>
<keyword evidence="2" id="KW-1185">Reference proteome</keyword>
<evidence type="ECO:0000313" key="2">
    <source>
        <dbReference type="Proteomes" id="UP000187429"/>
    </source>
</evidence>
<dbReference type="SUPFAM" id="SSF102405">
    <property type="entry name" value="MCP/YpsA-like"/>
    <property type="match status" value="1"/>
</dbReference>
<dbReference type="PANTHER" id="PTHR31223">
    <property type="entry name" value="LOG FAMILY PROTEIN YJL055W"/>
    <property type="match status" value="1"/>
</dbReference>
<dbReference type="GO" id="GO:0016799">
    <property type="term" value="F:hydrolase activity, hydrolyzing N-glycosyl compounds"/>
    <property type="evidence" value="ECO:0007669"/>
    <property type="project" value="TreeGrafter"/>
</dbReference>
<accession>A0A1R1YR76</accession>
<comment type="caution">
    <text evidence="1">The sequence shown here is derived from an EMBL/GenBank/DDBJ whole genome shotgun (WGS) entry which is preliminary data.</text>
</comment>
<dbReference type="Gene3D" id="3.40.50.450">
    <property type="match status" value="1"/>
</dbReference>
<gene>
    <name evidence="1" type="ORF">AYI69_g1084</name>
</gene>
<dbReference type="GO" id="GO:0005829">
    <property type="term" value="C:cytosol"/>
    <property type="evidence" value="ECO:0007669"/>
    <property type="project" value="TreeGrafter"/>
</dbReference>
<dbReference type="OrthoDB" id="414463at2759"/>
<dbReference type="Pfam" id="PF03641">
    <property type="entry name" value="Lysine_decarbox"/>
    <property type="match status" value="1"/>
</dbReference>
<dbReference type="Proteomes" id="UP000187429">
    <property type="component" value="Unassembled WGS sequence"/>
</dbReference>
<dbReference type="GO" id="GO:0009691">
    <property type="term" value="P:cytokinin biosynthetic process"/>
    <property type="evidence" value="ECO:0007669"/>
    <property type="project" value="InterPro"/>
</dbReference>
<evidence type="ECO:0000313" key="1">
    <source>
        <dbReference type="EMBL" id="OMJ29409.1"/>
    </source>
</evidence>
<dbReference type="InterPro" id="IPR031100">
    <property type="entry name" value="LOG_fam"/>
</dbReference>
<sequence>MHGSKVVGVIPRALSFQENSIEESSFTGGLGSIETIHVQDMHSRKRIMADKCSAFVSLPGGYGTFEELLEITTWSILGIHDKPVIVLNLKGFFDPLKQLFANAVDAGFVASGNKDIVTFCDSIDLAIDSINSYVAPETRFKLDWTIS</sequence>
<dbReference type="AlphaFoldDB" id="A0A1R1YR76"/>
<reference evidence="2" key="1">
    <citation type="submission" date="2017-01" db="EMBL/GenBank/DDBJ databases">
        <authorList>
            <person name="Wang Y."/>
            <person name="White M."/>
            <person name="Kvist S."/>
            <person name="Moncalvo J.-M."/>
        </authorList>
    </citation>
    <scope>NUCLEOTIDE SEQUENCE [LARGE SCALE GENOMIC DNA]</scope>
    <source>
        <strain evidence="2">ID-206-W2</strain>
    </source>
</reference>
<protein>
    <submittedName>
        <fullName evidence="1">LOG family protein</fullName>
    </submittedName>
</protein>
<dbReference type="PANTHER" id="PTHR31223:SF70">
    <property type="entry name" value="LOG FAMILY PROTEIN YJL055W"/>
    <property type="match status" value="1"/>
</dbReference>
<proteinExistence type="predicted"/>
<dbReference type="EMBL" id="LSSM01000291">
    <property type="protein sequence ID" value="OMJ29409.1"/>
    <property type="molecule type" value="Genomic_DNA"/>
</dbReference>